<dbReference type="CDD" id="cd01049">
    <property type="entry name" value="RNRR2"/>
    <property type="match status" value="1"/>
</dbReference>
<dbReference type="InterPro" id="IPR033909">
    <property type="entry name" value="RNR_small"/>
</dbReference>
<dbReference type="UniPathway" id="UPA00326"/>
<accession>A0A7S8BDG2</accession>
<comment type="cofactor">
    <cofactor evidence="1">
        <name>Fe cation</name>
        <dbReference type="ChEBI" id="CHEBI:24875"/>
    </cofactor>
</comment>
<evidence type="ECO:0000313" key="10">
    <source>
        <dbReference type="EMBL" id="QPB44451.1"/>
    </source>
</evidence>
<evidence type="ECO:0000313" key="11">
    <source>
        <dbReference type="Proteomes" id="UP001162098"/>
    </source>
</evidence>
<dbReference type="Proteomes" id="UP001162098">
    <property type="component" value="Segment"/>
</dbReference>
<comment type="function">
    <text evidence="8">Ribonucleoside-diphosphate reductase holoenzyme provides the precursors necessary for viral DNA synthesis. Allows virus growth in non-dividing cells. Catalyzes the biosynthesis of deoxyribonucleotides from the corresponding ribonucleotides.</text>
</comment>
<dbReference type="EC" id="1.17.4.1" evidence="3"/>
<protein>
    <recommendedName>
        <fullName evidence="4">Ribonucleoside-diphosphate reductase small chain</fullName>
        <ecNumber evidence="3">1.17.4.1</ecNumber>
    </recommendedName>
    <alternativeName>
        <fullName evidence="9">Ribonucleotide reductase small subunit</fullName>
    </alternativeName>
</protein>
<evidence type="ECO:0000256" key="3">
    <source>
        <dbReference type="ARBA" id="ARBA00012274"/>
    </source>
</evidence>
<comment type="similarity">
    <text evidence="2">Belongs to the ribonucleoside diphosphate reductase small chain family.</text>
</comment>
<dbReference type="InterPro" id="IPR012348">
    <property type="entry name" value="RNR-like"/>
</dbReference>
<sequence>MSAKLLAEPLLAPNAGRFVLFPIRYPAIWDMYKKAEASFWTAEEVDLGADMKHWESLTDDERHYIKHVLAFFAASDGIVNENLAANCMNVVQIPEARCFWGFQIAIENIHAEMYSLLIDTYIKDSAERERLFNAAQTIPSVKKKAEWAMKWIEKEGAIEDVFAERLVAFAAVEGIFFSGSFCSIFWLKKRGLMPGLAFSNELISRDEGLHCDFACLLYNTLTTAMKLPHATIRAIITEAVEIEKEFVSESLPVGLIGMNAGLMCQYIEFVADRLLRQFGLESHYNAENPFQWMELYATSHLSFFPVMQF</sequence>
<evidence type="ECO:0000256" key="8">
    <source>
        <dbReference type="ARBA" id="ARBA00025523"/>
    </source>
</evidence>
<dbReference type="Pfam" id="PF00268">
    <property type="entry name" value="Ribonuc_red_sm"/>
    <property type="match status" value="1"/>
</dbReference>
<dbReference type="PANTHER" id="PTHR23409:SF18">
    <property type="entry name" value="RIBONUCLEOSIDE-DIPHOSPHATE REDUCTASE SUBUNIT M2"/>
    <property type="match status" value="1"/>
</dbReference>
<dbReference type="PROSITE" id="PS00368">
    <property type="entry name" value="RIBORED_SMALL"/>
    <property type="match status" value="1"/>
</dbReference>
<evidence type="ECO:0000256" key="1">
    <source>
        <dbReference type="ARBA" id="ARBA00001962"/>
    </source>
</evidence>
<keyword evidence="6" id="KW-0408">Iron</keyword>
<dbReference type="InterPro" id="IPR030475">
    <property type="entry name" value="RNR_small_AS"/>
</dbReference>
<evidence type="ECO:0000256" key="7">
    <source>
        <dbReference type="ARBA" id="ARBA00023116"/>
    </source>
</evidence>
<organism evidence="10 11">
    <name type="scientific">Medusavirus stheno T3</name>
    <dbReference type="NCBI Taxonomy" id="3069717"/>
    <lineage>
        <taxon>Viruses</taxon>
        <taxon>Varidnaviria</taxon>
        <taxon>Bamfordvirae</taxon>
        <taxon>Nucleocytoviricota</taxon>
        <taxon>Megaviricetes</taxon>
        <taxon>Mamonoviridae</taxon>
        <taxon>Medusavirus</taxon>
        <taxon>Medusavirus sthenus</taxon>
    </lineage>
</organism>
<dbReference type="EMBL" id="MW018138">
    <property type="protein sequence ID" value="QPB44451.1"/>
    <property type="molecule type" value="Genomic_DNA"/>
</dbReference>
<evidence type="ECO:0000256" key="6">
    <source>
        <dbReference type="ARBA" id="ARBA00023004"/>
    </source>
</evidence>
<dbReference type="PANTHER" id="PTHR23409">
    <property type="entry name" value="RIBONUCLEOSIDE-DIPHOSPHATE REDUCTASE SMALL CHAIN"/>
    <property type="match status" value="1"/>
</dbReference>
<evidence type="ECO:0000256" key="4">
    <source>
        <dbReference type="ARBA" id="ARBA00014347"/>
    </source>
</evidence>
<evidence type="ECO:0000256" key="5">
    <source>
        <dbReference type="ARBA" id="ARBA00023002"/>
    </source>
</evidence>
<dbReference type="Gene3D" id="1.10.620.20">
    <property type="entry name" value="Ribonucleotide Reductase, subunit A"/>
    <property type="match status" value="1"/>
</dbReference>
<dbReference type="InterPro" id="IPR009078">
    <property type="entry name" value="Ferritin-like_SF"/>
</dbReference>
<dbReference type="KEGG" id="vg:80543647"/>
<dbReference type="InterPro" id="IPR000358">
    <property type="entry name" value="RNR_small_fam"/>
</dbReference>
<dbReference type="GO" id="GO:0004748">
    <property type="term" value="F:ribonucleoside-diphosphate reductase activity, thioredoxin disulfide as acceptor"/>
    <property type="evidence" value="ECO:0007669"/>
    <property type="project" value="UniProtKB-EC"/>
</dbReference>
<evidence type="ECO:0000256" key="9">
    <source>
        <dbReference type="ARBA" id="ARBA00030749"/>
    </source>
</evidence>
<reference evidence="10 11" key="1">
    <citation type="submission" date="2020-09" db="EMBL/GenBank/DDBJ databases">
        <authorList>
            <person name="Zhang R."/>
            <person name="Garcia K."/>
            <person name="Ogata H."/>
        </authorList>
    </citation>
    <scope>NUCLEOTIDE SEQUENCE [LARGE SCALE GENOMIC DNA]</scope>
    <source>
        <strain evidence="11">stheno</strain>
    </source>
</reference>
<proteinExistence type="inferred from homology"/>
<dbReference type="SUPFAM" id="SSF47240">
    <property type="entry name" value="Ferritin-like"/>
    <property type="match status" value="1"/>
</dbReference>
<keyword evidence="11" id="KW-1185">Reference proteome</keyword>
<keyword evidence="7" id="KW-0215">Deoxyribonucleotide synthesis</keyword>
<keyword evidence="5" id="KW-0560">Oxidoreductase</keyword>
<dbReference type="GO" id="GO:0009263">
    <property type="term" value="P:deoxyribonucleotide biosynthetic process"/>
    <property type="evidence" value="ECO:0007669"/>
    <property type="project" value="InterPro"/>
</dbReference>
<name>A0A7S8BDG2_9VIRU</name>
<evidence type="ECO:0000256" key="2">
    <source>
        <dbReference type="ARBA" id="ARBA00009303"/>
    </source>
</evidence>